<dbReference type="RefSeq" id="WP_105043766.1">
    <property type="nucleotide sequence ID" value="NZ_MQWA01000001.1"/>
</dbReference>
<name>A0A2S7U4B3_9BACT</name>
<keyword evidence="5" id="KW-1185">Reference proteome</keyword>
<keyword evidence="2" id="KW-0067">ATP-binding</keyword>
<dbReference type="PANTHER" id="PTHR43158:SF2">
    <property type="entry name" value="SKFA PEPTIDE EXPORT ATP-BINDING PROTEIN SKFE"/>
    <property type="match status" value="1"/>
</dbReference>
<comment type="caution">
    <text evidence="4">The sequence shown here is derived from an EMBL/GenBank/DDBJ whole genome shotgun (WGS) entry which is preliminary data.</text>
</comment>
<organism evidence="4 5">
    <name type="scientific">Rubritalea profundi</name>
    <dbReference type="NCBI Taxonomy" id="1658618"/>
    <lineage>
        <taxon>Bacteria</taxon>
        <taxon>Pseudomonadati</taxon>
        <taxon>Verrucomicrobiota</taxon>
        <taxon>Verrucomicrobiia</taxon>
        <taxon>Verrucomicrobiales</taxon>
        <taxon>Rubritaleaceae</taxon>
        <taxon>Rubritalea</taxon>
    </lineage>
</organism>
<protein>
    <recommendedName>
        <fullName evidence="3">ABC transporter domain-containing protein</fullName>
    </recommendedName>
</protein>
<evidence type="ECO:0000313" key="5">
    <source>
        <dbReference type="Proteomes" id="UP000239907"/>
    </source>
</evidence>
<accession>A0A2S7U4B3</accession>
<sequence length="217" mass="24043">MDGKCRITIPPGFGIGYKNDSIAEAKEEIDLAEGTHYLLARNGRGKTTLLRTIAGSLASVAGRTLTQGKLQFVPEDIEYNDDLSAQVILRALVPKVRRKECFSFADHIELDLKKNYRNLSTGNKRKISWLMAEFSCDLDVGNVMLLDEPFTGLDSYVREAFLEYWSEHDDGICRLVSCHPDFDSMVINSAVLISDGEITSASSDQGSSWGTLKNGLK</sequence>
<dbReference type="InterPro" id="IPR027417">
    <property type="entry name" value="P-loop_NTPase"/>
</dbReference>
<feature type="domain" description="ABC transporter" evidence="3">
    <location>
        <begin position="35"/>
        <end position="150"/>
    </location>
</feature>
<dbReference type="InterPro" id="IPR003439">
    <property type="entry name" value="ABC_transporter-like_ATP-bd"/>
</dbReference>
<dbReference type="Proteomes" id="UP000239907">
    <property type="component" value="Unassembled WGS sequence"/>
</dbReference>
<dbReference type="EMBL" id="MQWA01000001">
    <property type="protein sequence ID" value="PQJ29271.1"/>
    <property type="molecule type" value="Genomic_DNA"/>
</dbReference>
<evidence type="ECO:0000256" key="1">
    <source>
        <dbReference type="ARBA" id="ARBA00022741"/>
    </source>
</evidence>
<evidence type="ECO:0000256" key="2">
    <source>
        <dbReference type="ARBA" id="ARBA00022840"/>
    </source>
</evidence>
<dbReference type="AlphaFoldDB" id="A0A2S7U4B3"/>
<dbReference type="CDD" id="cd00267">
    <property type="entry name" value="ABC_ATPase"/>
    <property type="match status" value="1"/>
</dbReference>
<gene>
    <name evidence="4" type="ORF">BSZ32_12720</name>
</gene>
<dbReference type="GO" id="GO:0016887">
    <property type="term" value="F:ATP hydrolysis activity"/>
    <property type="evidence" value="ECO:0007669"/>
    <property type="project" value="InterPro"/>
</dbReference>
<dbReference type="GO" id="GO:0005524">
    <property type="term" value="F:ATP binding"/>
    <property type="evidence" value="ECO:0007669"/>
    <property type="project" value="UniProtKB-KW"/>
</dbReference>
<dbReference type="OrthoDB" id="9806726at2"/>
<dbReference type="SUPFAM" id="SSF52540">
    <property type="entry name" value="P-loop containing nucleoside triphosphate hydrolases"/>
    <property type="match status" value="1"/>
</dbReference>
<evidence type="ECO:0000313" key="4">
    <source>
        <dbReference type="EMBL" id="PQJ29271.1"/>
    </source>
</evidence>
<dbReference type="PANTHER" id="PTHR43158">
    <property type="entry name" value="SKFA PEPTIDE EXPORT ATP-BINDING PROTEIN SKFE"/>
    <property type="match status" value="1"/>
</dbReference>
<keyword evidence="1" id="KW-0547">Nucleotide-binding</keyword>
<proteinExistence type="predicted"/>
<dbReference type="Pfam" id="PF00005">
    <property type="entry name" value="ABC_tran"/>
    <property type="match status" value="1"/>
</dbReference>
<reference evidence="4 5" key="1">
    <citation type="submission" date="2016-12" db="EMBL/GenBank/DDBJ databases">
        <title>Study of bacterial adaptation to deep sea.</title>
        <authorList>
            <person name="Song J."/>
            <person name="Yoshizawa S."/>
            <person name="Kogure K."/>
        </authorList>
    </citation>
    <scope>NUCLEOTIDE SEQUENCE [LARGE SCALE GENOMIC DNA]</scope>
    <source>
        <strain evidence="4 5">SAORIC-165</strain>
    </source>
</reference>
<evidence type="ECO:0000259" key="3">
    <source>
        <dbReference type="Pfam" id="PF00005"/>
    </source>
</evidence>
<dbReference type="Gene3D" id="3.40.50.300">
    <property type="entry name" value="P-loop containing nucleotide triphosphate hydrolases"/>
    <property type="match status" value="1"/>
</dbReference>